<sequence length="222" mass="25360">MLFVVAIVAIILISLSVFGGGQVFMPMFKWLWELLANNFGINIQETHINQVFTVANATPGVVSTKFAFFTGLLVGNQQSGEIAWYGYLFMFLTYFFFCLPAILIMALAMKYITKFENKSFLKRVLTLMKPVVAGIIISVGLQLFIGVLLPFVKFNENGNYFKISFNNSKAHFFSGWRAIVLYIYAPLNVIVSWYLYRKKISLFILIIVNIVISLILFQPWLN</sequence>
<accession>F9UJI2</accession>
<dbReference type="EMBL" id="AFXA01000008">
    <property type="protein sequence ID" value="EGV00363.1"/>
    <property type="molecule type" value="Genomic_DNA"/>
</dbReference>
<dbReference type="InterPro" id="IPR003370">
    <property type="entry name" value="Chromate_transpt"/>
</dbReference>
<evidence type="ECO:0000256" key="2">
    <source>
        <dbReference type="ARBA" id="ARBA00005262"/>
    </source>
</evidence>
<keyword evidence="4 7" id="KW-0812">Transmembrane</keyword>
<name>F9UJI2_9BACT</name>
<feature type="transmembrane region" description="Helical" evidence="7">
    <location>
        <begin position="130"/>
        <end position="152"/>
    </location>
</feature>
<evidence type="ECO:0000256" key="6">
    <source>
        <dbReference type="ARBA" id="ARBA00023136"/>
    </source>
</evidence>
<dbReference type="RefSeq" id="WP_006608449.1">
    <property type="nucleotide sequence ID" value="NZ_AFXA01000008.1"/>
</dbReference>
<dbReference type="eggNOG" id="COG2059">
    <property type="taxonomic scope" value="Bacteria"/>
</dbReference>
<proteinExistence type="inferred from homology"/>
<keyword evidence="3" id="KW-1003">Cell membrane</keyword>
<protein>
    <submittedName>
        <fullName evidence="8">Chromate ion transporter</fullName>
    </submittedName>
</protein>
<gene>
    <name evidence="8" type="ORF">MCSF7_00136</name>
</gene>
<evidence type="ECO:0000256" key="7">
    <source>
        <dbReference type="SAM" id="Phobius"/>
    </source>
</evidence>
<evidence type="ECO:0000313" key="8">
    <source>
        <dbReference type="EMBL" id="EGV00363.1"/>
    </source>
</evidence>
<dbReference type="Pfam" id="PF02417">
    <property type="entry name" value="Chromate_transp"/>
    <property type="match status" value="1"/>
</dbReference>
<feature type="transmembrane region" description="Helical" evidence="7">
    <location>
        <begin position="82"/>
        <end position="109"/>
    </location>
</feature>
<keyword evidence="6 7" id="KW-0472">Membrane</keyword>
<feature type="transmembrane region" description="Helical" evidence="7">
    <location>
        <begin position="202"/>
        <end position="221"/>
    </location>
</feature>
<evidence type="ECO:0000313" key="9">
    <source>
        <dbReference type="Proteomes" id="UP000004978"/>
    </source>
</evidence>
<organism evidence="8 9">
    <name type="scientific">Mycoplasmopsis columbina SF7</name>
    <dbReference type="NCBI Taxonomy" id="1037410"/>
    <lineage>
        <taxon>Bacteria</taxon>
        <taxon>Bacillati</taxon>
        <taxon>Mycoplasmatota</taxon>
        <taxon>Mycoplasmoidales</taxon>
        <taxon>Metamycoplasmataceae</taxon>
        <taxon>Mycoplasmopsis</taxon>
    </lineage>
</organism>
<comment type="caution">
    <text evidence="8">The sequence shown here is derived from an EMBL/GenBank/DDBJ whole genome shotgun (WGS) entry which is preliminary data.</text>
</comment>
<evidence type="ECO:0000256" key="3">
    <source>
        <dbReference type="ARBA" id="ARBA00022475"/>
    </source>
</evidence>
<evidence type="ECO:0000256" key="5">
    <source>
        <dbReference type="ARBA" id="ARBA00022989"/>
    </source>
</evidence>
<keyword evidence="5 7" id="KW-1133">Transmembrane helix</keyword>
<keyword evidence="9" id="KW-1185">Reference proteome</keyword>
<reference evidence="8 9" key="1">
    <citation type="journal article" date="2013" name="Genome Announc.">
        <title>Genome Sequence of Mycoplasma columbinum Strain SF7.</title>
        <authorList>
            <person name="Guo Z."/>
            <person name="Xu X."/>
            <person name="Zheng Q."/>
            <person name="Li T."/>
            <person name="Kuang S."/>
            <person name="Zhang Z."/>
            <person name="Chen Y."/>
            <person name="Lu X."/>
            <person name="Zhou R."/>
            <person name="Bi D."/>
            <person name="Jin H."/>
        </authorList>
    </citation>
    <scope>NUCLEOTIDE SEQUENCE [LARGE SCALE GENOMIC DNA]</scope>
    <source>
        <strain evidence="8 9">SF7</strain>
    </source>
</reference>
<comment type="similarity">
    <text evidence="2">Belongs to the chromate ion transporter (CHR) (TC 2.A.51) family.</text>
</comment>
<evidence type="ECO:0000256" key="4">
    <source>
        <dbReference type="ARBA" id="ARBA00022692"/>
    </source>
</evidence>
<evidence type="ECO:0000256" key="1">
    <source>
        <dbReference type="ARBA" id="ARBA00004651"/>
    </source>
</evidence>
<comment type="subcellular location">
    <subcellularLocation>
        <location evidence="1">Cell membrane</location>
        <topology evidence="1">Multi-pass membrane protein</topology>
    </subcellularLocation>
</comment>
<dbReference type="GO" id="GO:0005886">
    <property type="term" value="C:plasma membrane"/>
    <property type="evidence" value="ECO:0007669"/>
    <property type="project" value="UniProtKB-SubCell"/>
</dbReference>
<feature type="transmembrane region" description="Helical" evidence="7">
    <location>
        <begin position="172"/>
        <end position="195"/>
    </location>
</feature>
<dbReference type="Proteomes" id="UP000004978">
    <property type="component" value="Unassembled WGS sequence"/>
</dbReference>
<dbReference type="GO" id="GO:0015109">
    <property type="term" value="F:chromate transmembrane transporter activity"/>
    <property type="evidence" value="ECO:0007669"/>
    <property type="project" value="InterPro"/>
</dbReference>
<dbReference type="STRING" id="1037410.MCSF7_00136"/>
<dbReference type="AlphaFoldDB" id="F9UJI2"/>